<dbReference type="SUPFAM" id="SSF53955">
    <property type="entry name" value="Lysozyme-like"/>
    <property type="match status" value="1"/>
</dbReference>
<dbReference type="Pfam" id="PF01464">
    <property type="entry name" value="SLT"/>
    <property type="match status" value="1"/>
</dbReference>
<dbReference type="Pfam" id="PF13174">
    <property type="entry name" value="TPR_6"/>
    <property type="match status" value="5"/>
</dbReference>
<dbReference type="SUPFAM" id="SSF48452">
    <property type="entry name" value="TPR-like"/>
    <property type="match status" value="2"/>
</dbReference>
<gene>
    <name evidence="3" type="ORF">A2462_03535</name>
</gene>
<dbReference type="SMART" id="SM00028">
    <property type="entry name" value="TPR"/>
    <property type="match status" value="8"/>
</dbReference>
<dbReference type="InterPro" id="IPR023346">
    <property type="entry name" value="Lysozyme-like_dom_sf"/>
</dbReference>
<name>A0A1F4TJS1_UNCSA</name>
<feature type="repeat" description="TPR" evidence="1">
    <location>
        <begin position="328"/>
        <end position="361"/>
    </location>
</feature>
<dbReference type="InterPro" id="IPR011990">
    <property type="entry name" value="TPR-like_helical_dom_sf"/>
</dbReference>
<dbReference type="Gene3D" id="1.10.530.10">
    <property type="match status" value="1"/>
</dbReference>
<proteinExistence type="predicted"/>
<dbReference type="EMBL" id="MEUI01000041">
    <property type="protein sequence ID" value="OGC32975.1"/>
    <property type="molecule type" value="Genomic_DNA"/>
</dbReference>
<comment type="caution">
    <text evidence="3">The sequence shown here is derived from an EMBL/GenBank/DDBJ whole genome shotgun (WGS) entry which is preliminary data.</text>
</comment>
<evidence type="ECO:0000259" key="2">
    <source>
        <dbReference type="Pfam" id="PF01464"/>
    </source>
</evidence>
<feature type="repeat" description="TPR" evidence="1">
    <location>
        <begin position="291"/>
        <end position="324"/>
    </location>
</feature>
<evidence type="ECO:0000313" key="3">
    <source>
        <dbReference type="EMBL" id="OGC32975.1"/>
    </source>
</evidence>
<evidence type="ECO:0000256" key="1">
    <source>
        <dbReference type="PROSITE-ProRule" id="PRU00339"/>
    </source>
</evidence>
<sequence>MLWTVCFAGSLETRSTFKIGLDQLEAKKYYPAIEILKVSVQDLSYPLTDYGYYYIGQAFQESKDHQKAILVYNTVIDCFPTSILAPKALFASAQSQIALKQYQQANQTLRLFIARFSQDDAVAQARYLLGQNLEVLGENIEAARVYRNLDLLHPNSYFAEKALDRLDTLAKKTSLTNYEAPAATIYNLGIKHFQARNYTKAKEYFTRISKYYQKSSFYDEAIMMLGRIDLRKGRLSQASHYFQACINKDNDSKPEAILYLGITYAYQDNLEAAIKTLNKVVDNYPKSHAADEALWYLGRYYQKTNEDQLALEAYSKIVSDYPASSRFSEALFLTGNLYYKNASYEAAYENFSRVYKLPVKDTSAQLIFWAAKAAEKLNKKDEAIQAYKTTITLYDHSYYGYRAREELKKYNIHLNANIIPEKTDSTEKINGHNKETKEHEEKYQELLAVGLADEAAEEASFLVEKVPLNEKDQARLAKYHAYIIKGKYAQPLLFAEKKLEEAMLSGQLLSADPRLWRFAYPRGYWNYVDKFAQEYNLDPYLVYAVIREESRFRSSALSQALAHGLMQIMPGTARGIAQALGMRYSSWKTYQPHDNIQMGSYYLAGLIKRFDGNVPLALAAYNGGPVRTNRWLKEQTRPFDLDEFIENIPIIETRDYVKKVMKSYYGYKRTYGNKG</sequence>
<dbReference type="InterPro" id="IPR019734">
    <property type="entry name" value="TPR_rpt"/>
</dbReference>
<accession>A0A1F4TJS1</accession>
<dbReference type="PANTHER" id="PTHR37423">
    <property type="entry name" value="SOLUBLE LYTIC MUREIN TRANSGLYCOSYLASE-RELATED"/>
    <property type="match status" value="1"/>
</dbReference>
<keyword evidence="1" id="KW-0802">TPR repeat</keyword>
<dbReference type="InterPro" id="IPR008258">
    <property type="entry name" value="Transglycosylase_SLT_dom_1"/>
</dbReference>
<evidence type="ECO:0000313" key="4">
    <source>
        <dbReference type="Proteomes" id="UP000177309"/>
    </source>
</evidence>
<organism evidence="3 4">
    <name type="scientific">candidate division WOR-1 bacterium RIFOXYC2_FULL_41_25</name>
    <dbReference type="NCBI Taxonomy" id="1802586"/>
    <lineage>
        <taxon>Bacteria</taxon>
        <taxon>Bacillati</taxon>
        <taxon>Saganbacteria</taxon>
    </lineage>
</organism>
<dbReference type="PROSITE" id="PS50005">
    <property type="entry name" value="TPR"/>
    <property type="match status" value="3"/>
</dbReference>
<feature type="domain" description="Transglycosylase SLT" evidence="2">
    <location>
        <begin position="527"/>
        <end position="636"/>
    </location>
</feature>
<dbReference type="CDD" id="cd13401">
    <property type="entry name" value="Slt70-like"/>
    <property type="match status" value="1"/>
</dbReference>
<dbReference type="Gene3D" id="1.25.40.10">
    <property type="entry name" value="Tetratricopeptide repeat domain"/>
    <property type="match status" value="3"/>
</dbReference>
<dbReference type="PANTHER" id="PTHR37423:SF2">
    <property type="entry name" value="MEMBRANE-BOUND LYTIC MUREIN TRANSGLYCOSYLASE C"/>
    <property type="match status" value="1"/>
</dbReference>
<protein>
    <recommendedName>
        <fullName evidence="2">Transglycosylase SLT domain-containing protein</fullName>
    </recommendedName>
</protein>
<dbReference type="AlphaFoldDB" id="A0A1F4TJS1"/>
<reference evidence="3 4" key="1">
    <citation type="journal article" date="2016" name="Nat. Commun.">
        <title>Thousands of microbial genomes shed light on interconnected biogeochemical processes in an aquifer system.</title>
        <authorList>
            <person name="Anantharaman K."/>
            <person name="Brown C.T."/>
            <person name="Hug L.A."/>
            <person name="Sharon I."/>
            <person name="Castelle C.J."/>
            <person name="Probst A.J."/>
            <person name="Thomas B.C."/>
            <person name="Singh A."/>
            <person name="Wilkins M.J."/>
            <person name="Karaoz U."/>
            <person name="Brodie E.L."/>
            <person name="Williams K.H."/>
            <person name="Hubbard S.S."/>
            <person name="Banfield J.F."/>
        </authorList>
    </citation>
    <scope>NUCLEOTIDE SEQUENCE [LARGE SCALE GENOMIC DNA]</scope>
</reference>
<feature type="repeat" description="TPR" evidence="1">
    <location>
        <begin position="254"/>
        <end position="287"/>
    </location>
</feature>
<dbReference type="Proteomes" id="UP000177309">
    <property type="component" value="Unassembled WGS sequence"/>
</dbReference>